<protein>
    <submittedName>
        <fullName evidence="2">Uncharacterized protein</fullName>
    </submittedName>
</protein>
<feature type="compositionally biased region" description="Polar residues" evidence="1">
    <location>
        <begin position="30"/>
        <end position="51"/>
    </location>
</feature>
<keyword evidence="3" id="KW-1185">Reference proteome</keyword>
<name>A0A423WEI9_CYTCH</name>
<dbReference type="EMBL" id="LJZO01000006">
    <property type="protein sequence ID" value="ROW01683.1"/>
    <property type="molecule type" value="Genomic_DNA"/>
</dbReference>
<sequence length="207" mass="22253">MAHSFGTPNDTQDGHEGWTFVGLDAASGERSPQYNDCNISSSQQGTHTAGNHLSGLANVDQPQPDEAEGTCVHPVRVQHPDVLECTTAGPTSSTPDNDNNLQIPSLIIQPGPRPLNLASLKDHNVPRLRKDIHAWVNGEPSYWRLPAADDHAGMQPLDKSSTRHSTHGSQGFVMCLDEPSNIEEILLGTGSSFDGAPSSYSNQLELD</sequence>
<dbReference type="AlphaFoldDB" id="A0A423WEI9"/>
<feature type="region of interest" description="Disordered" evidence="1">
    <location>
        <begin position="1"/>
        <end position="68"/>
    </location>
</feature>
<proteinExistence type="predicted"/>
<dbReference type="Proteomes" id="UP000284375">
    <property type="component" value="Unassembled WGS sequence"/>
</dbReference>
<evidence type="ECO:0000313" key="2">
    <source>
        <dbReference type="EMBL" id="ROW01683.1"/>
    </source>
</evidence>
<accession>A0A423WEI9</accession>
<evidence type="ECO:0000313" key="3">
    <source>
        <dbReference type="Proteomes" id="UP000284375"/>
    </source>
</evidence>
<organism evidence="2 3">
    <name type="scientific">Cytospora chrysosperma</name>
    <name type="common">Cytospora canker fungus</name>
    <name type="synonym">Sphaeria chrysosperma</name>
    <dbReference type="NCBI Taxonomy" id="252740"/>
    <lineage>
        <taxon>Eukaryota</taxon>
        <taxon>Fungi</taxon>
        <taxon>Dikarya</taxon>
        <taxon>Ascomycota</taxon>
        <taxon>Pezizomycotina</taxon>
        <taxon>Sordariomycetes</taxon>
        <taxon>Sordariomycetidae</taxon>
        <taxon>Diaporthales</taxon>
        <taxon>Cytosporaceae</taxon>
        <taxon>Cytospora</taxon>
    </lineage>
</organism>
<comment type="caution">
    <text evidence="2">The sequence shown here is derived from an EMBL/GenBank/DDBJ whole genome shotgun (WGS) entry which is preliminary data.</text>
</comment>
<dbReference type="OrthoDB" id="5224911at2759"/>
<gene>
    <name evidence="2" type="ORF">VSDG_02200</name>
</gene>
<reference evidence="2 3" key="1">
    <citation type="submission" date="2015-09" db="EMBL/GenBank/DDBJ databases">
        <title>Host preference determinants of Valsa canker pathogens revealed by comparative genomics.</title>
        <authorList>
            <person name="Yin Z."/>
            <person name="Huang L."/>
        </authorList>
    </citation>
    <scope>NUCLEOTIDE SEQUENCE [LARGE SCALE GENOMIC DNA]</scope>
    <source>
        <strain evidence="2 3">YSFL</strain>
    </source>
</reference>
<feature type="compositionally biased region" description="Polar residues" evidence="1">
    <location>
        <begin position="1"/>
        <end position="11"/>
    </location>
</feature>
<evidence type="ECO:0000256" key="1">
    <source>
        <dbReference type="SAM" id="MobiDB-lite"/>
    </source>
</evidence>